<dbReference type="SMART" id="SM00248">
    <property type="entry name" value="ANK"/>
    <property type="match status" value="4"/>
</dbReference>
<keyword evidence="1" id="KW-0677">Repeat</keyword>
<keyword evidence="2" id="KW-0040">ANK repeat</keyword>
<dbReference type="PANTHER" id="PTHR10039">
    <property type="entry name" value="AMELOGENIN"/>
    <property type="match status" value="1"/>
</dbReference>
<feature type="domain" description="GPI inositol-deacylase winged helix" evidence="4">
    <location>
        <begin position="366"/>
        <end position="459"/>
    </location>
</feature>
<dbReference type="Pfam" id="PF12796">
    <property type="entry name" value="Ank_2"/>
    <property type="match status" value="1"/>
</dbReference>
<evidence type="ECO:0000313" key="7">
    <source>
        <dbReference type="Proteomes" id="UP001362999"/>
    </source>
</evidence>
<dbReference type="Gene3D" id="1.25.40.20">
    <property type="entry name" value="Ankyrin repeat-containing domain"/>
    <property type="match status" value="2"/>
</dbReference>
<evidence type="ECO:0000256" key="3">
    <source>
        <dbReference type="SAM" id="MobiDB-lite"/>
    </source>
</evidence>
<feature type="compositionally biased region" description="Gly residues" evidence="3">
    <location>
        <begin position="10"/>
        <end position="30"/>
    </location>
</feature>
<accession>A0AAW0B4H9</accession>
<dbReference type="PROSITE" id="PS50297">
    <property type="entry name" value="ANK_REP_REGION"/>
    <property type="match status" value="1"/>
</dbReference>
<evidence type="ECO:0000259" key="4">
    <source>
        <dbReference type="Pfam" id="PF22939"/>
    </source>
</evidence>
<feature type="region of interest" description="Disordered" evidence="3">
    <location>
        <begin position="746"/>
        <end position="830"/>
    </location>
</feature>
<feature type="compositionally biased region" description="Polar residues" evidence="3">
    <location>
        <begin position="794"/>
        <end position="807"/>
    </location>
</feature>
<organism evidence="6 7">
    <name type="scientific">Favolaschia claudopus</name>
    <dbReference type="NCBI Taxonomy" id="2862362"/>
    <lineage>
        <taxon>Eukaryota</taxon>
        <taxon>Fungi</taxon>
        <taxon>Dikarya</taxon>
        <taxon>Basidiomycota</taxon>
        <taxon>Agaricomycotina</taxon>
        <taxon>Agaricomycetes</taxon>
        <taxon>Agaricomycetidae</taxon>
        <taxon>Agaricales</taxon>
        <taxon>Marasmiineae</taxon>
        <taxon>Mycenaceae</taxon>
        <taxon>Favolaschia</taxon>
    </lineage>
</organism>
<dbReference type="InterPro" id="IPR036770">
    <property type="entry name" value="Ankyrin_rpt-contain_sf"/>
</dbReference>
<dbReference type="EMBL" id="JAWWNJ010000042">
    <property type="protein sequence ID" value="KAK7019834.1"/>
    <property type="molecule type" value="Genomic_DNA"/>
</dbReference>
<reference evidence="6 7" key="1">
    <citation type="journal article" date="2024" name="J Genomics">
        <title>Draft genome sequencing and assembly of Favolaschia claudopus CIRM-BRFM 2984 isolated from oak limbs.</title>
        <authorList>
            <person name="Navarro D."/>
            <person name="Drula E."/>
            <person name="Chaduli D."/>
            <person name="Cazenave R."/>
            <person name="Ahrendt S."/>
            <person name="Wang J."/>
            <person name="Lipzen A."/>
            <person name="Daum C."/>
            <person name="Barry K."/>
            <person name="Grigoriev I.V."/>
            <person name="Favel A."/>
            <person name="Rosso M.N."/>
            <person name="Martin F."/>
        </authorList>
    </citation>
    <scope>NUCLEOTIDE SEQUENCE [LARGE SCALE GENOMIC DNA]</scope>
    <source>
        <strain evidence="6 7">CIRM-BRFM 2984</strain>
    </source>
</reference>
<dbReference type="AlphaFoldDB" id="A0AAW0B4H9"/>
<dbReference type="Gene3D" id="3.40.50.300">
    <property type="entry name" value="P-loop containing nucleotide triphosphate hydrolases"/>
    <property type="match status" value="1"/>
</dbReference>
<name>A0AAW0B4H9_9AGAR</name>
<dbReference type="Pfam" id="PF24883">
    <property type="entry name" value="NPHP3_N"/>
    <property type="match status" value="1"/>
</dbReference>
<sequence>MSHITVHNHGGTGGFGGTGGVDGGPGGTGEGPRVTYRAKTMTVNHVSELNDGELECLHRKYGMWLQDSPDKKRIEMQRKLQKVRDGNSGSWFLESREFKEWKQHPGTLWIQGQSGAGKSVLSSTIIQHLFRYRSQIGQQTAIAYFYFDFSDDQCRCVDSMLHSIIFQLSAQSPTSSALQRQYDFSDGQVPPTEDDLQAILHELFDEFAQTYIVLDALDECGDTELEHLLVFISWLKKRTKDSDVLHLLLISQPRTIFTVSEAFKNIPIVRLSRDIICHDIQRFIDSRICSWNSRLARFTPPMAVEELANKVTIKSKGMFRLATYLEVELRRTFVSNPEAVLAKLPGDLAGIYSRFVKRLESLDETGQVYIPAILRWLCFSHTPLTVEKLEDALAFEFDASGFPVECCPAKAQHETALRICQQFEGMVAFSASNEQEKATVALAHSSVAQYLLSSKFSKEYPAYDLRARVSHGFLARSCLLYLLHYKDDALSKEKARLLRRYATDHWYSHLRQSEDPDLQLPLAMEVLQNQCDRESSATNGQRGIGRLAKCVSLGYMAGVEYCLEHNDDPNIASDSNGSTVLLLAARAGFVEIVDLLLTGKGGAKVNLVALRDKRRAKGTKMFYDGPVCDGLPVGDPKYSKRFRPGQVWGWHYVTALQGASCFDHIEVVKLLLQKGANPDSAHGKCGSAIYAAAAGGYLDIVQMLLEKGANVNGPGPRGTALHAAHYRRHDSIEQLLINHGAIEGKHVQDAEEGDDFNLPKYLRETRTDRKKGKSGTANQHQKQGIQDKRRGKRSQTLLASRSRLNTRQLEEQLDELELEEESDSDDSGMD</sequence>
<keyword evidence="7" id="KW-1185">Reference proteome</keyword>
<comment type="caution">
    <text evidence="6">The sequence shown here is derived from an EMBL/GenBank/DDBJ whole genome shotgun (WGS) entry which is preliminary data.</text>
</comment>
<dbReference type="PROSITE" id="PS50088">
    <property type="entry name" value="ANK_REPEAT"/>
    <property type="match status" value="2"/>
</dbReference>
<dbReference type="PANTHER" id="PTHR10039:SF16">
    <property type="entry name" value="GPI INOSITOL-DEACYLASE"/>
    <property type="match status" value="1"/>
</dbReference>
<protein>
    <recommendedName>
        <fullName evidence="8">NACHT domain-containing protein</fullName>
    </recommendedName>
</protein>
<dbReference type="SUPFAM" id="SSF48403">
    <property type="entry name" value="Ankyrin repeat"/>
    <property type="match status" value="1"/>
</dbReference>
<evidence type="ECO:0000259" key="5">
    <source>
        <dbReference type="Pfam" id="PF24883"/>
    </source>
</evidence>
<evidence type="ECO:0008006" key="8">
    <source>
        <dbReference type="Google" id="ProtNLM"/>
    </source>
</evidence>
<feature type="compositionally biased region" description="Acidic residues" evidence="3">
    <location>
        <begin position="811"/>
        <end position="830"/>
    </location>
</feature>
<feature type="repeat" description="ANK" evidence="2">
    <location>
        <begin position="651"/>
        <end position="683"/>
    </location>
</feature>
<dbReference type="PRINTS" id="PR01415">
    <property type="entry name" value="ANKYRIN"/>
</dbReference>
<dbReference type="Proteomes" id="UP001362999">
    <property type="component" value="Unassembled WGS sequence"/>
</dbReference>
<gene>
    <name evidence="6" type="ORF">R3P38DRAFT_2970383</name>
</gene>
<feature type="region of interest" description="Disordered" evidence="3">
    <location>
        <begin position="1"/>
        <end position="34"/>
    </location>
</feature>
<proteinExistence type="predicted"/>
<feature type="domain" description="Nephrocystin 3-like N-terminal" evidence="5">
    <location>
        <begin position="88"/>
        <end position="251"/>
    </location>
</feature>
<dbReference type="Pfam" id="PF22939">
    <property type="entry name" value="WHD_GPIID"/>
    <property type="match status" value="1"/>
</dbReference>
<evidence type="ECO:0000313" key="6">
    <source>
        <dbReference type="EMBL" id="KAK7019834.1"/>
    </source>
</evidence>
<feature type="repeat" description="ANK" evidence="2">
    <location>
        <begin position="684"/>
        <end position="712"/>
    </location>
</feature>
<evidence type="ECO:0000256" key="1">
    <source>
        <dbReference type="ARBA" id="ARBA00022737"/>
    </source>
</evidence>
<evidence type="ECO:0000256" key="2">
    <source>
        <dbReference type="PROSITE-ProRule" id="PRU00023"/>
    </source>
</evidence>
<dbReference type="SUPFAM" id="SSF52540">
    <property type="entry name" value="P-loop containing nucleoside triphosphate hydrolases"/>
    <property type="match status" value="1"/>
</dbReference>
<dbReference type="InterPro" id="IPR002110">
    <property type="entry name" value="Ankyrin_rpt"/>
</dbReference>
<dbReference type="InterPro" id="IPR056884">
    <property type="entry name" value="NPHP3-like_N"/>
</dbReference>
<dbReference type="InterPro" id="IPR027417">
    <property type="entry name" value="P-loop_NTPase"/>
</dbReference>
<dbReference type="InterPro" id="IPR054471">
    <property type="entry name" value="GPIID_WHD"/>
</dbReference>
<feature type="compositionally biased region" description="Polar residues" evidence="3">
    <location>
        <begin position="775"/>
        <end position="784"/>
    </location>
</feature>
<dbReference type="Pfam" id="PF00023">
    <property type="entry name" value="Ank"/>
    <property type="match status" value="1"/>
</dbReference>